<sequence>MSGEMTFWEHLDELRRVLFRSAIVVFVLLVIIFLNKSFVFDKIIFAPINSDFALYKWFAAAANFFNVPEMAPEPFRLNLINIELSAQFFTHVSVSLTLAVILSVPYILYQFWLFVKPGLYASEKKAVTRAFAFASVLFFLGVLTGYYFVFPLTVRFLGTYQVSDWVVNQISLQSYISMFTWLILIMGVVFEMPALAAILSRLGIITKSLLKKYRKHAFVILIIIAAIITPSGDAFTLFVVGMPLYMLYEFSILVCRDIDK</sequence>
<keyword evidence="2 5" id="KW-0812">Transmembrane</keyword>
<dbReference type="GO" id="GO:0009977">
    <property type="term" value="F:proton motive force dependent protein transmembrane transporter activity"/>
    <property type="evidence" value="ECO:0007669"/>
    <property type="project" value="TreeGrafter"/>
</dbReference>
<feature type="transmembrane region" description="Helical" evidence="5">
    <location>
        <begin position="174"/>
        <end position="198"/>
    </location>
</feature>
<dbReference type="AlphaFoldDB" id="A0A644XMK5"/>
<dbReference type="GO" id="GO:0065002">
    <property type="term" value="P:intracellular protein transmembrane transport"/>
    <property type="evidence" value="ECO:0007669"/>
    <property type="project" value="TreeGrafter"/>
</dbReference>
<comment type="subcellular location">
    <subcellularLocation>
        <location evidence="1">Membrane</location>
        <topology evidence="1">Multi-pass membrane protein</topology>
    </subcellularLocation>
</comment>
<dbReference type="GO" id="GO:0043953">
    <property type="term" value="P:protein transport by the Tat complex"/>
    <property type="evidence" value="ECO:0007669"/>
    <property type="project" value="TreeGrafter"/>
</dbReference>
<gene>
    <name evidence="6" type="primary">tatC2_5</name>
    <name evidence="6" type="ORF">SDC9_63774</name>
</gene>
<dbReference type="PANTHER" id="PTHR30371:SF0">
    <property type="entry name" value="SEC-INDEPENDENT PROTEIN TRANSLOCASE PROTEIN TATC, CHLOROPLASTIC-RELATED"/>
    <property type="match status" value="1"/>
</dbReference>
<comment type="caution">
    <text evidence="6">The sequence shown here is derived from an EMBL/GenBank/DDBJ whole genome shotgun (WGS) entry which is preliminary data.</text>
</comment>
<evidence type="ECO:0000256" key="4">
    <source>
        <dbReference type="ARBA" id="ARBA00023136"/>
    </source>
</evidence>
<reference evidence="6" key="1">
    <citation type="submission" date="2019-08" db="EMBL/GenBank/DDBJ databases">
        <authorList>
            <person name="Kucharzyk K."/>
            <person name="Murdoch R.W."/>
            <person name="Higgins S."/>
            <person name="Loffler F."/>
        </authorList>
    </citation>
    <scope>NUCLEOTIDE SEQUENCE</scope>
</reference>
<evidence type="ECO:0000256" key="2">
    <source>
        <dbReference type="ARBA" id="ARBA00022692"/>
    </source>
</evidence>
<evidence type="ECO:0000256" key="3">
    <source>
        <dbReference type="ARBA" id="ARBA00022989"/>
    </source>
</evidence>
<feature type="transmembrane region" description="Helical" evidence="5">
    <location>
        <begin position="218"/>
        <end position="240"/>
    </location>
</feature>
<accession>A0A644XMK5</accession>
<proteinExistence type="inferred from homology"/>
<dbReference type="EMBL" id="VSSQ01002788">
    <property type="protein sequence ID" value="MPM17385.1"/>
    <property type="molecule type" value="Genomic_DNA"/>
</dbReference>
<feature type="transmembrane region" description="Helical" evidence="5">
    <location>
        <begin position="130"/>
        <end position="154"/>
    </location>
</feature>
<dbReference type="PRINTS" id="PR01840">
    <property type="entry name" value="TATCFAMILY"/>
</dbReference>
<organism evidence="6">
    <name type="scientific">bioreactor metagenome</name>
    <dbReference type="NCBI Taxonomy" id="1076179"/>
    <lineage>
        <taxon>unclassified sequences</taxon>
        <taxon>metagenomes</taxon>
        <taxon>ecological metagenomes</taxon>
    </lineage>
</organism>
<dbReference type="GO" id="GO:0033281">
    <property type="term" value="C:TAT protein transport complex"/>
    <property type="evidence" value="ECO:0007669"/>
    <property type="project" value="TreeGrafter"/>
</dbReference>
<protein>
    <submittedName>
        <fullName evidence="6">Sec-independent protein translocase protein TatCy</fullName>
    </submittedName>
</protein>
<dbReference type="Pfam" id="PF00902">
    <property type="entry name" value="TatC"/>
    <property type="match status" value="1"/>
</dbReference>
<keyword evidence="4 5" id="KW-0472">Membrane</keyword>
<name>A0A644XMK5_9ZZZZ</name>
<dbReference type="NCBIfam" id="TIGR00945">
    <property type="entry name" value="tatC"/>
    <property type="match status" value="1"/>
</dbReference>
<dbReference type="HAMAP" id="MF_00902">
    <property type="entry name" value="TatC"/>
    <property type="match status" value="1"/>
</dbReference>
<feature type="transmembrane region" description="Helical" evidence="5">
    <location>
        <begin position="88"/>
        <end position="109"/>
    </location>
</feature>
<keyword evidence="3 5" id="KW-1133">Transmembrane helix</keyword>
<evidence type="ECO:0000313" key="6">
    <source>
        <dbReference type="EMBL" id="MPM17385.1"/>
    </source>
</evidence>
<dbReference type="InterPro" id="IPR002033">
    <property type="entry name" value="TatC"/>
</dbReference>
<evidence type="ECO:0000256" key="1">
    <source>
        <dbReference type="ARBA" id="ARBA00004141"/>
    </source>
</evidence>
<feature type="transmembrane region" description="Helical" evidence="5">
    <location>
        <begin position="17"/>
        <end position="40"/>
    </location>
</feature>
<evidence type="ECO:0000256" key="5">
    <source>
        <dbReference type="SAM" id="Phobius"/>
    </source>
</evidence>
<dbReference type="PANTHER" id="PTHR30371">
    <property type="entry name" value="SEC-INDEPENDENT PROTEIN TRANSLOCASE PROTEIN TATC"/>
    <property type="match status" value="1"/>
</dbReference>